<feature type="domain" description="Alpha-2-macroglobulin bait region" evidence="2">
    <location>
        <begin position="873"/>
        <end position="1008"/>
    </location>
</feature>
<name>A0A1F5RG90_9BACT</name>
<evidence type="ECO:0000313" key="4">
    <source>
        <dbReference type="EMBL" id="OGF13133.1"/>
    </source>
</evidence>
<evidence type="ECO:0000313" key="5">
    <source>
        <dbReference type="Proteomes" id="UP000177230"/>
    </source>
</evidence>
<dbReference type="InterPro" id="IPR041203">
    <property type="entry name" value="Bact_A2M_MG5"/>
</dbReference>
<dbReference type="Proteomes" id="UP000177230">
    <property type="component" value="Unassembled WGS sequence"/>
</dbReference>
<dbReference type="InterPro" id="IPR008930">
    <property type="entry name" value="Terpenoid_cyclase/PrenylTrfase"/>
</dbReference>
<reference evidence="4 5" key="1">
    <citation type="journal article" date="2016" name="Nat. Commun.">
        <title>Thousands of microbial genomes shed light on interconnected biogeochemical processes in an aquifer system.</title>
        <authorList>
            <person name="Anantharaman K."/>
            <person name="Brown C.T."/>
            <person name="Hug L.A."/>
            <person name="Sharon I."/>
            <person name="Castelle C.J."/>
            <person name="Probst A.J."/>
            <person name="Thomas B.C."/>
            <person name="Singh A."/>
            <person name="Wilkins M.J."/>
            <person name="Karaoz U."/>
            <person name="Brodie E.L."/>
            <person name="Williams K.H."/>
            <person name="Hubbard S.S."/>
            <person name="Banfield J.F."/>
        </authorList>
    </citation>
    <scope>NUCLEOTIDE SEQUENCE [LARGE SCALE GENOMIC DNA]</scope>
</reference>
<dbReference type="InterPro" id="IPR001599">
    <property type="entry name" value="Macroglobln_a2"/>
</dbReference>
<dbReference type="Pfam" id="PF07703">
    <property type="entry name" value="A2M_BRD"/>
    <property type="match status" value="1"/>
</dbReference>
<dbReference type="PANTHER" id="PTHR40094">
    <property type="entry name" value="ALPHA-2-MACROGLOBULIN HOMOLOG"/>
    <property type="match status" value="1"/>
</dbReference>
<dbReference type="Pfam" id="PF11974">
    <property type="entry name" value="bMG3"/>
    <property type="match status" value="1"/>
</dbReference>
<dbReference type="InterPro" id="IPR051802">
    <property type="entry name" value="YfhM-like"/>
</dbReference>
<gene>
    <name evidence="4" type="ORF">A2024_12225</name>
</gene>
<dbReference type="SUPFAM" id="SSF48239">
    <property type="entry name" value="Terpenoid cyclases/Protein prenyltransferases"/>
    <property type="match status" value="1"/>
</dbReference>
<dbReference type="InterPro" id="IPR002890">
    <property type="entry name" value="MG2"/>
</dbReference>
<dbReference type="Gene3D" id="1.50.10.20">
    <property type="match status" value="1"/>
</dbReference>
<comment type="similarity">
    <text evidence="1">Belongs to the protease inhibitor I39 (alpha-2-macroglobulin) family. Bacterial alpha-2-macroglobulin subfamily.</text>
</comment>
<proteinExistence type="inferred from homology"/>
<evidence type="ECO:0000259" key="2">
    <source>
        <dbReference type="SMART" id="SM01359"/>
    </source>
</evidence>
<comment type="caution">
    <text evidence="4">The sequence shown here is derived from an EMBL/GenBank/DDBJ whole genome shotgun (WGS) entry which is preliminary data.</text>
</comment>
<feature type="domain" description="Alpha-2-macroglobulin" evidence="3">
    <location>
        <begin position="1067"/>
        <end position="1154"/>
    </location>
</feature>
<accession>A0A1F5RG90</accession>
<dbReference type="InterPro" id="IPR021868">
    <property type="entry name" value="Alpha_2_Macroglob_MG3"/>
</dbReference>
<dbReference type="PANTHER" id="PTHR40094:SF1">
    <property type="entry name" value="UBIQUITIN DOMAIN-CONTAINING PROTEIN"/>
    <property type="match status" value="1"/>
</dbReference>
<dbReference type="GO" id="GO:0004866">
    <property type="term" value="F:endopeptidase inhibitor activity"/>
    <property type="evidence" value="ECO:0007669"/>
    <property type="project" value="InterPro"/>
</dbReference>
<evidence type="ECO:0000259" key="3">
    <source>
        <dbReference type="SMART" id="SM01360"/>
    </source>
</evidence>
<dbReference type="SMART" id="SM01359">
    <property type="entry name" value="A2M_N_2"/>
    <property type="match status" value="1"/>
</dbReference>
<evidence type="ECO:0000256" key="1">
    <source>
        <dbReference type="ARBA" id="ARBA00010556"/>
    </source>
</evidence>
<protein>
    <recommendedName>
        <fullName evidence="6">Alpha-2-macroglobulin domain-containing protein</fullName>
    </recommendedName>
</protein>
<organism evidence="4 5">
    <name type="scientific">Candidatus Edwardsbacteria bacterium GWF2_54_11</name>
    <dbReference type="NCBI Taxonomy" id="1817851"/>
    <lineage>
        <taxon>Bacteria</taxon>
        <taxon>Candidatus Edwardsiibacteriota</taxon>
    </lineage>
</organism>
<sequence length="1432" mass="160310">MSFYFSRSFVGAEGIGIPADSMGNYIEIDPPSPASGIWASERRFEMRFLKNPLPEVRYDIKMKRLPLMIEAPKMPTYKFWFATPKFGLNSIVLKSVVNEMAQITICFNYPPETDNIERFIEIRDSKKQNVKISNVRIVNEHQLIITVPVASAPQQYAVTVKKGLKSKLGVSLRDETEKLIPVGFKTGPMTVENARAEEIDEGFMLSFRMSAMATHDGELEIYEDNLVDLVVIDPEIDYQVTASNAGVFVTADFMPDKSYKVTLKAGVSSLTGDILQQDYTQEFTMPKRKEKLQFVYRGRYFGKNGAWNLPLKVSQFPEVTIDVIYMPPENVLFWHLKEYGNTRNISNLGEAVVTGYKVTLENGAKEQVADIDLRELIKDLHKGLYLIEASGRNKSKYGSDRVAVVISDISLIAKWNDRTIFIWAMNSATLKPESGVDIEVRSSKNFLAGKGSTDNGGFCAIPVLKEGRDPYVIFAQKGNEWTYAHVSSLRLPMEAYDVSGESPDAPYNAYLYPERDLYRPGEEVKFGVLVREKGTYRGLAIPVRVNVRDPQGRDYLSLSGTTDNCGLREFRFPTAPSSPTGKYMLQLVIGDRTIYSSHVMVETFVPERMRAEQKFSEKPDIYKKINMKINAEFLFGAPASDEEYTIKLRAEETPMAVSGYYGYFFGRVPFGKDKAPSWESETESGSLDSKGKAEVDFLVGSSIKFDQPVRLRSLLTVTEGGSGRVTSRMTEKMAYTRPFYIGIKPTGSRIAAGVPMEVKGILLGQDHSLYTGKAKLYYRVYRLSYYYNYGYDDDYYYDDYYWSARVNKLPVTSKKQVTVADGKFSFNFTPNTNYNDYLVEVVDEGNGTVSQAKISGWGWWYGGEEKVQSPEVIPIRLDKKEYDAGDEVKVEALVPFDGNVLWTVELDTVYITEWSQAKGEVASWSFKVPKGVSTVYVSALLVRSGGNYMVQRGFGVQRVRIRPASLKLDMTLETPDKIKPGEELTVKVRTGGQFKGTIAVVDEGILQITDFQTPDPFSGILRDLRLYINSAESFGWIMKKFMDRTGGDFAAREKEFPEARFARIVSSWSGILESGRDGVIIYKVKIPEYNGKLRVMAVGASDSRFGSCQADVIVKSDVIVTPTIPRFMYTGDEFSFPVTLINTTSTSRSVSLSVTPKGFSVKGDRKASVALKAQEKVTQWVECIAGEDPGSLEMTIDASTQGMSYKDQFTIPLYPSVPFITETEYHDIKSGGKLDLKEYFNDWYPRAHQARVMVSVLPGLSRLNHFQYVIHYPYGCIEQTSTSTLVLLRLSSLLPAIAPEIEKEKYTSMVNHGINRLVSMQTISGGFAYWPGNSEPCNWGSGYAALVLLEARKAGFVVPEGALNAALNYLDAMPEKSGLIYYVLARGGVLQKKPEAVDRVITLAQKGGYNALGMLWAAGTAFESGRTEQAKS</sequence>
<dbReference type="InterPro" id="IPR011625">
    <property type="entry name" value="A2M_N_BRD"/>
</dbReference>
<feature type="non-terminal residue" evidence="4">
    <location>
        <position position="1432"/>
    </location>
</feature>
<evidence type="ECO:0008006" key="6">
    <source>
        <dbReference type="Google" id="ProtNLM"/>
    </source>
</evidence>
<dbReference type="SMART" id="SM01360">
    <property type="entry name" value="A2M"/>
    <property type="match status" value="1"/>
</dbReference>
<dbReference type="EMBL" id="MFFM01000025">
    <property type="protein sequence ID" value="OGF13133.1"/>
    <property type="molecule type" value="Genomic_DNA"/>
</dbReference>
<dbReference type="Gene3D" id="2.60.40.1930">
    <property type="match status" value="1"/>
</dbReference>
<dbReference type="Pfam" id="PF01835">
    <property type="entry name" value="MG2"/>
    <property type="match status" value="1"/>
</dbReference>
<dbReference type="Pfam" id="PF17972">
    <property type="entry name" value="bMG5"/>
    <property type="match status" value="1"/>
</dbReference>
<dbReference type="Pfam" id="PF00207">
    <property type="entry name" value="A2M"/>
    <property type="match status" value="1"/>
</dbReference>